<dbReference type="EMBL" id="JAUKTV010000001">
    <property type="protein sequence ID" value="KAK0747233.1"/>
    <property type="molecule type" value="Genomic_DNA"/>
</dbReference>
<gene>
    <name evidence="20" type="ORF">B0T21DRAFT_343039</name>
</gene>
<dbReference type="CDD" id="cd21175">
    <property type="entry name" value="LPMO_AA9"/>
    <property type="match status" value="1"/>
</dbReference>
<evidence type="ECO:0000256" key="4">
    <source>
        <dbReference type="ARBA" id="ARBA00022723"/>
    </source>
</evidence>
<dbReference type="GO" id="GO:0030245">
    <property type="term" value="P:cellulose catabolic process"/>
    <property type="evidence" value="ECO:0007669"/>
    <property type="project" value="UniProtKB-KW"/>
</dbReference>
<evidence type="ECO:0000256" key="2">
    <source>
        <dbReference type="ARBA" id="ARBA00004613"/>
    </source>
</evidence>
<evidence type="ECO:0000256" key="6">
    <source>
        <dbReference type="ARBA" id="ARBA00022737"/>
    </source>
</evidence>
<evidence type="ECO:0000313" key="20">
    <source>
        <dbReference type="EMBL" id="KAK0747233.1"/>
    </source>
</evidence>
<comment type="cofactor">
    <cofactor evidence="1">
        <name>Cu(2+)</name>
        <dbReference type="ChEBI" id="CHEBI:29036"/>
    </cofactor>
</comment>
<evidence type="ECO:0000256" key="12">
    <source>
        <dbReference type="ARBA" id="ARBA00023277"/>
    </source>
</evidence>
<keyword evidence="11" id="KW-1015">Disulfide bond</keyword>
<evidence type="ECO:0000256" key="10">
    <source>
        <dbReference type="ARBA" id="ARBA00023033"/>
    </source>
</evidence>
<dbReference type="GO" id="GO:0046872">
    <property type="term" value="F:metal ion binding"/>
    <property type="evidence" value="ECO:0007669"/>
    <property type="project" value="UniProtKB-KW"/>
</dbReference>
<dbReference type="EC" id="1.14.99.56" evidence="16"/>
<protein>
    <recommendedName>
        <fullName evidence="16">lytic cellulose monooxygenase (C4-dehydrogenating)</fullName>
        <ecNumber evidence="16">1.14.99.56</ecNumber>
    </recommendedName>
</protein>
<evidence type="ECO:0000259" key="19">
    <source>
        <dbReference type="Pfam" id="PF24883"/>
    </source>
</evidence>
<evidence type="ECO:0000256" key="7">
    <source>
        <dbReference type="ARBA" id="ARBA00023001"/>
    </source>
</evidence>
<evidence type="ECO:0000259" key="18">
    <source>
        <dbReference type="Pfam" id="PF03443"/>
    </source>
</evidence>
<feature type="domain" description="Nephrocystin 3-like N-terminal" evidence="19">
    <location>
        <begin position="218"/>
        <end position="381"/>
    </location>
</feature>
<evidence type="ECO:0000256" key="5">
    <source>
        <dbReference type="ARBA" id="ARBA00022729"/>
    </source>
</evidence>
<dbReference type="Pfam" id="PF03443">
    <property type="entry name" value="AA9"/>
    <property type="match status" value="1"/>
</dbReference>
<dbReference type="InterPro" id="IPR049892">
    <property type="entry name" value="AA9"/>
</dbReference>
<feature type="compositionally biased region" description="Polar residues" evidence="17">
    <location>
        <begin position="1026"/>
        <end position="1041"/>
    </location>
</feature>
<comment type="subcellular location">
    <subcellularLocation>
        <location evidence="2">Secreted</location>
    </subcellularLocation>
</comment>
<name>A0AA40EX90_9PEZI</name>
<dbReference type="GO" id="GO:0005576">
    <property type="term" value="C:extracellular region"/>
    <property type="evidence" value="ECO:0007669"/>
    <property type="project" value="UniProtKB-SubCell"/>
</dbReference>
<dbReference type="PANTHER" id="PTHR33353:SF6">
    <property type="entry name" value="ENDOGLUCANASE IV"/>
    <property type="match status" value="1"/>
</dbReference>
<accession>A0AA40EX90</accession>
<dbReference type="SUPFAM" id="SSF52540">
    <property type="entry name" value="P-loop containing nucleoside triphosphate hydrolases"/>
    <property type="match status" value="1"/>
</dbReference>
<comment type="caution">
    <text evidence="20">The sequence shown here is derived from an EMBL/GenBank/DDBJ whole genome shotgun (WGS) entry which is preliminary data.</text>
</comment>
<feature type="region of interest" description="Disordered" evidence="17">
    <location>
        <begin position="946"/>
        <end position="1041"/>
    </location>
</feature>
<evidence type="ECO:0000256" key="9">
    <source>
        <dbReference type="ARBA" id="ARBA00023008"/>
    </source>
</evidence>
<dbReference type="InterPro" id="IPR027417">
    <property type="entry name" value="P-loop_NTPase"/>
</dbReference>
<organism evidence="20 21">
    <name type="scientific">Apiosordaria backusii</name>
    <dbReference type="NCBI Taxonomy" id="314023"/>
    <lineage>
        <taxon>Eukaryota</taxon>
        <taxon>Fungi</taxon>
        <taxon>Dikarya</taxon>
        <taxon>Ascomycota</taxon>
        <taxon>Pezizomycotina</taxon>
        <taxon>Sordariomycetes</taxon>
        <taxon>Sordariomycetidae</taxon>
        <taxon>Sordariales</taxon>
        <taxon>Lasiosphaeriaceae</taxon>
        <taxon>Apiosordaria</taxon>
    </lineage>
</organism>
<keyword evidence="8" id="KW-0560">Oxidoreductase</keyword>
<evidence type="ECO:0000256" key="14">
    <source>
        <dbReference type="ARBA" id="ARBA00044502"/>
    </source>
</evidence>
<evidence type="ECO:0000256" key="17">
    <source>
        <dbReference type="SAM" id="MobiDB-lite"/>
    </source>
</evidence>
<dbReference type="GO" id="GO:0004497">
    <property type="term" value="F:monooxygenase activity"/>
    <property type="evidence" value="ECO:0007669"/>
    <property type="project" value="UniProtKB-KW"/>
</dbReference>
<keyword evidence="12" id="KW-0119">Carbohydrate metabolism</keyword>
<evidence type="ECO:0000256" key="1">
    <source>
        <dbReference type="ARBA" id="ARBA00001973"/>
    </source>
</evidence>
<keyword evidence="10" id="KW-0503">Monooxygenase</keyword>
<evidence type="ECO:0000256" key="8">
    <source>
        <dbReference type="ARBA" id="ARBA00023002"/>
    </source>
</evidence>
<feature type="compositionally biased region" description="Polar residues" evidence="17">
    <location>
        <begin position="955"/>
        <end position="985"/>
    </location>
</feature>
<dbReference type="Proteomes" id="UP001172159">
    <property type="component" value="Unassembled WGS sequence"/>
</dbReference>
<evidence type="ECO:0000256" key="3">
    <source>
        <dbReference type="ARBA" id="ARBA00022525"/>
    </source>
</evidence>
<evidence type="ECO:0000256" key="16">
    <source>
        <dbReference type="ARBA" id="ARBA00047174"/>
    </source>
</evidence>
<comment type="similarity">
    <text evidence="14">Belongs to the polysaccharide monooxygenase AA9 family.</text>
</comment>
<keyword evidence="3" id="KW-0964">Secreted</keyword>
<keyword evidence="5" id="KW-0732">Signal</keyword>
<dbReference type="Pfam" id="PF24883">
    <property type="entry name" value="NPHP3_N"/>
    <property type="match status" value="1"/>
</dbReference>
<keyword evidence="4" id="KW-0479">Metal-binding</keyword>
<keyword evidence="6" id="KW-0677">Repeat</keyword>
<evidence type="ECO:0000256" key="11">
    <source>
        <dbReference type="ARBA" id="ARBA00023157"/>
    </source>
</evidence>
<keyword evidence="9" id="KW-0186">Copper</keyword>
<keyword evidence="20" id="KW-0378">Hydrolase</keyword>
<keyword evidence="13" id="KW-0624">Polysaccharide degradation</keyword>
<reference evidence="20" key="1">
    <citation type="submission" date="2023-06" db="EMBL/GenBank/DDBJ databases">
        <title>Genome-scale phylogeny and comparative genomics of the fungal order Sordariales.</title>
        <authorList>
            <consortium name="Lawrence Berkeley National Laboratory"/>
            <person name="Hensen N."/>
            <person name="Bonometti L."/>
            <person name="Westerberg I."/>
            <person name="Brannstrom I.O."/>
            <person name="Guillou S."/>
            <person name="Cros-Aarteil S."/>
            <person name="Calhoun S."/>
            <person name="Haridas S."/>
            <person name="Kuo A."/>
            <person name="Mondo S."/>
            <person name="Pangilinan J."/>
            <person name="Riley R."/>
            <person name="Labutti K."/>
            <person name="Andreopoulos B."/>
            <person name="Lipzen A."/>
            <person name="Chen C."/>
            <person name="Yanf M."/>
            <person name="Daum C."/>
            <person name="Ng V."/>
            <person name="Clum A."/>
            <person name="Steindorff A."/>
            <person name="Ohm R."/>
            <person name="Martin F."/>
            <person name="Silar P."/>
            <person name="Natvig D."/>
            <person name="Lalanne C."/>
            <person name="Gautier V."/>
            <person name="Ament-Velasquez S.L."/>
            <person name="Kruys A."/>
            <person name="Hutchinson M.I."/>
            <person name="Powell A.J."/>
            <person name="Barry K."/>
            <person name="Miller A.N."/>
            <person name="Grigoriev I.V."/>
            <person name="Debuchy R."/>
            <person name="Gladieux P."/>
            <person name="Thoren M.H."/>
            <person name="Johannesson H."/>
        </authorList>
    </citation>
    <scope>NUCLEOTIDE SEQUENCE</scope>
    <source>
        <strain evidence="20">CBS 540.89</strain>
    </source>
</reference>
<keyword evidence="21" id="KW-1185">Reference proteome</keyword>
<dbReference type="InterPro" id="IPR056884">
    <property type="entry name" value="NPHP3-like_N"/>
</dbReference>
<sequence length="1310" mass="145391">MAEVAGLVSSIFTIILFAKEVTLATKFYIEAAKGDCPKDIKLLVVEAASLQSTFESIDFILKNNVEPGQKVEDSPENRRIANQIFKPCEICKETLEELQGMIKKLKIDGDPKDRTTRDKLRNTWEAAKWPFKKESFDAAMSKLHHCRTSIISGLTTELTTTVKEIQINVRVIKDDVKEVKGAVHAMDDKMDREAVAKWLSKTNPSEHHSKASQFRDPNTCRWLPNSSQWKAWLAEDSKSRLLWIHGVPGVGKTVLSSYIVEQYQSLKQPYAFYYCSSTDEKGEKWARDETAHCLGWILARLCLQIKSVPAFLKPLKERGMGPTAEDLLKGIEAVLSFLNGRRVYVVIDAVDESKTPNLAKAIATLSTDARYRNLFLVATSRRQADIQKVFEKVSISVSLDKNKDVDDDIKAWVTAQLQKDDFEDWDDVPKLKEYVAFSLPAKCRGMFRYAAWQLEVLKDARDPRAKLNATQDRPENLDGTWETILANIPDKHRDNVIKAFALILDSGWRYGFATNLLIGAVQQSDVKGGIPFSLRAFTQACGPLIQVVKKMSPDGKTVLDETVGFAHHTVRDYLNSEKLKNHKTLKDFYLNESDSRRVTLTLSTYLAVTKTFSGTYNPDNVPVDERMDAKDLRIHAMRQVRSLLYHQSQTRHIISDDKLRSLTFEVLNPQAQWFNGLSICTQEAGGDSGVRDMLEWLVKYDSKATGFEQLVGRLAVVCSLKSPKLVSEFLKAHLKTPEEYKTLFSTSFKVTLPVKWSEYKKTAKTDPQPTSLSSILELYLEGARRGYTLKAQVQMLLTVFGSYLPQSSNDIYTHLAFHDHSLCASFGGCSIQKALAAGGKSANAFSFTPLQAATHSLDMHAVEVILSRPGLDVNQLGDPAAPQPPVKLPRQFASSVVIVPGSFPLNGQMSPLCILQKGMQHFQTVDRGSFGSDAIKAKAAIQMELEKRGGKSIDRTSGQTSPPTARPQGGSQPVRPQTGGPSAPTQKPVQQQRPQGAQGQAVQGQPNIGSVYRALELRTRHGRANGTRNRGTQTDGAESSAGSRKLIPLPIINMKSILLALATATVVSAHGWVDNITISGEFYQPYQDPYMGEWAPKRISRKIITNGPVEDVTSIDLQCGGSTIEGQIGSEPAPLHAKAVAGSEVSLRWTHWPDSHMGPVLTYMARCPDTGCDKFLPGDEPIWFKIHHEGRHTFDKTWPDDVWATTPFMKFDNEPYKYTIPACLKAGFYLVRHEIIALHSAWAAKGAQFYPSCHQLEVSGSGTVIPSGSNAELVGFPGAYDAEDPSILFQVWAPGPYNIPGPAVFECPAE</sequence>
<evidence type="ECO:0000256" key="15">
    <source>
        <dbReference type="ARBA" id="ARBA00045077"/>
    </source>
</evidence>
<dbReference type="InterPro" id="IPR005103">
    <property type="entry name" value="AA9_LPMO"/>
</dbReference>
<dbReference type="GO" id="GO:0016787">
    <property type="term" value="F:hydrolase activity"/>
    <property type="evidence" value="ECO:0007669"/>
    <property type="project" value="UniProtKB-KW"/>
</dbReference>
<comment type="catalytic activity">
    <reaction evidence="15">
        <text>[(1-&gt;4)-beta-D-glucosyl]n+m + reduced acceptor + O2 = 4-dehydro-beta-D-glucosyl-[(1-&gt;4)-beta-D-glucosyl]n-1 + [(1-&gt;4)-beta-D-glucosyl]m + acceptor + H2O.</text>
        <dbReference type="EC" id="1.14.99.56"/>
    </reaction>
</comment>
<feature type="domain" description="Auxiliary Activity family 9 catalytic" evidence="18">
    <location>
        <begin position="1070"/>
        <end position="1293"/>
    </location>
</feature>
<feature type="compositionally biased region" description="Low complexity" evidence="17">
    <location>
        <begin position="986"/>
        <end position="1006"/>
    </location>
</feature>
<dbReference type="Gene3D" id="2.70.50.70">
    <property type="match status" value="1"/>
</dbReference>
<evidence type="ECO:0000313" key="21">
    <source>
        <dbReference type="Proteomes" id="UP001172159"/>
    </source>
</evidence>
<dbReference type="PANTHER" id="PTHR33353">
    <property type="entry name" value="PUTATIVE (AFU_ORTHOLOGUE AFUA_1G12560)-RELATED"/>
    <property type="match status" value="1"/>
</dbReference>
<proteinExistence type="inferred from homology"/>
<evidence type="ECO:0000256" key="13">
    <source>
        <dbReference type="ARBA" id="ARBA00023326"/>
    </source>
</evidence>
<dbReference type="Gene3D" id="3.40.50.300">
    <property type="entry name" value="P-loop containing nucleotide triphosphate hydrolases"/>
    <property type="match status" value="1"/>
</dbReference>
<keyword evidence="7" id="KW-0136">Cellulose degradation</keyword>